<feature type="compositionally biased region" description="Polar residues" evidence="1">
    <location>
        <begin position="248"/>
        <end position="268"/>
    </location>
</feature>
<sequence length="653" mass="70446">MMMPHRALERFNRFTTQNIFSPTSVPKSSDSECASLVLSNPGTFRASLLSTALSYSWLSGGLNNSDMEEALLSRKLEAMRVVNAQIADPVLRTSDGCLSLIAALALVESGMGNYAAAEAHLKGLFTLIDIKTPENWQHRLYGLLQRAIAVTGSFIAAAKRLDGVEVLHQVSEYELNNYEQQIYSMRIPSSSAASPVPATNLSPFYFGIGSPIITACKLDIEGLILINALRQLSSMPAIDHTGSHRSRGSSLNPGSHRSRSGTPLSTAENPIGSYELTTDGTAVLLADTDAYTVSLLFKPHPMHSGARNSQQTSRSMSPATSHSPFRSATTCEPSGTPPPSASYPPFSSSPRQQANIPSADPPVPVPSASRAWAAAAYLYLHIVLASVWEETEPTSPRTSTPTPNTPSTLQNYHQQLALQQHQQHLRQSSPNQDPSTSSAPRHTAAGPRIIGGVPVDPHLLRALLDTLRADLQHTEEGMRSGSYNRDFWLWKTAVGAYCVEVLGRGGLGTTTKASPPERVGGGEGAERRTWWGWVLEEDDEEEGGSDEVEDAEGGMVVDDDDEVELVGEGEEAYMARLGAWFGERLRAWGRAAQVSNWDAARRALDRIVWPAGQFAGEVVAEGVWWRAVGDGGTGGGMGRPVMVGEVVIDPLLR</sequence>
<feature type="compositionally biased region" description="Polar residues" evidence="1">
    <location>
        <begin position="428"/>
        <end position="440"/>
    </location>
</feature>
<gene>
    <name evidence="2" type="ORF">B0T18DRAFT_408061</name>
</gene>
<accession>A0AA40F2I7</accession>
<evidence type="ECO:0000256" key="1">
    <source>
        <dbReference type="SAM" id="MobiDB-lite"/>
    </source>
</evidence>
<protein>
    <recommendedName>
        <fullName evidence="4">Transcription factor domain-containing protein</fullName>
    </recommendedName>
</protein>
<evidence type="ECO:0008006" key="4">
    <source>
        <dbReference type="Google" id="ProtNLM"/>
    </source>
</evidence>
<evidence type="ECO:0000313" key="3">
    <source>
        <dbReference type="Proteomes" id="UP001172155"/>
    </source>
</evidence>
<feature type="region of interest" description="Disordered" evidence="1">
    <location>
        <begin position="239"/>
        <end position="273"/>
    </location>
</feature>
<name>A0AA40F2I7_9PEZI</name>
<comment type="caution">
    <text evidence="2">The sequence shown here is derived from an EMBL/GenBank/DDBJ whole genome shotgun (WGS) entry which is preliminary data.</text>
</comment>
<dbReference type="AlphaFoldDB" id="A0AA40F2I7"/>
<reference evidence="2" key="1">
    <citation type="submission" date="2023-06" db="EMBL/GenBank/DDBJ databases">
        <title>Genome-scale phylogeny and comparative genomics of the fungal order Sordariales.</title>
        <authorList>
            <consortium name="Lawrence Berkeley National Laboratory"/>
            <person name="Hensen N."/>
            <person name="Bonometti L."/>
            <person name="Westerberg I."/>
            <person name="Brannstrom I.O."/>
            <person name="Guillou S."/>
            <person name="Cros-Aarteil S."/>
            <person name="Calhoun S."/>
            <person name="Haridas S."/>
            <person name="Kuo A."/>
            <person name="Mondo S."/>
            <person name="Pangilinan J."/>
            <person name="Riley R."/>
            <person name="LaButti K."/>
            <person name="Andreopoulos B."/>
            <person name="Lipzen A."/>
            <person name="Chen C."/>
            <person name="Yanf M."/>
            <person name="Daum C."/>
            <person name="Ng V."/>
            <person name="Clum A."/>
            <person name="Steindorff A."/>
            <person name="Ohm R."/>
            <person name="Martin F."/>
            <person name="Silar P."/>
            <person name="Natvig D."/>
            <person name="Lalanne C."/>
            <person name="Gautier V."/>
            <person name="Ament-velasquez S.L."/>
            <person name="Kruys A."/>
            <person name="Hutchinson M.I."/>
            <person name="Powell A.J."/>
            <person name="Barry K."/>
            <person name="Miller A.N."/>
            <person name="Grigoriev I.V."/>
            <person name="Debuchy R."/>
            <person name="Gladieux P."/>
            <person name="Thoren M.H."/>
            <person name="Johannesson H."/>
        </authorList>
    </citation>
    <scope>NUCLEOTIDE SEQUENCE</scope>
    <source>
        <strain evidence="2">SMH3187-1</strain>
    </source>
</reference>
<keyword evidence="3" id="KW-1185">Reference proteome</keyword>
<feature type="region of interest" description="Disordered" evidence="1">
    <location>
        <begin position="417"/>
        <end position="451"/>
    </location>
</feature>
<evidence type="ECO:0000313" key="2">
    <source>
        <dbReference type="EMBL" id="KAK0750025.1"/>
    </source>
</evidence>
<feature type="region of interest" description="Disordered" evidence="1">
    <location>
        <begin position="301"/>
        <end position="364"/>
    </location>
</feature>
<dbReference type="Proteomes" id="UP001172155">
    <property type="component" value="Unassembled WGS sequence"/>
</dbReference>
<proteinExistence type="predicted"/>
<dbReference type="EMBL" id="JAUKUD010000003">
    <property type="protein sequence ID" value="KAK0750025.1"/>
    <property type="molecule type" value="Genomic_DNA"/>
</dbReference>
<feature type="compositionally biased region" description="Polar residues" evidence="1">
    <location>
        <begin position="306"/>
        <end position="332"/>
    </location>
</feature>
<organism evidence="2 3">
    <name type="scientific">Schizothecium vesticola</name>
    <dbReference type="NCBI Taxonomy" id="314040"/>
    <lineage>
        <taxon>Eukaryota</taxon>
        <taxon>Fungi</taxon>
        <taxon>Dikarya</taxon>
        <taxon>Ascomycota</taxon>
        <taxon>Pezizomycotina</taxon>
        <taxon>Sordariomycetes</taxon>
        <taxon>Sordariomycetidae</taxon>
        <taxon>Sordariales</taxon>
        <taxon>Schizotheciaceae</taxon>
        <taxon>Schizothecium</taxon>
    </lineage>
</organism>
<feature type="compositionally biased region" description="Low complexity" evidence="1">
    <location>
        <begin position="417"/>
        <end position="427"/>
    </location>
</feature>